<dbReference type="InterPro" id="IPR010347">
    <property type="entry name" value="Tdp1"/>
</dbReference>
<keyword evidence="4" id="KW-0227">DNA damage</keyword>
<evidence type="ECO:0000256" key="9">
    <source>
        <dbReference type="PIRSR" id="PIRSR610347-1"/>
    </source>
</evidence>
<feature type="active site" description="Proton donor/acceptor" evidence="9">
    <location>
        <position position="466"/>
    </location>
</feature>
<comment type="subcellular location">
    <subcellularLocation>
        <location evidence="1">Nucleus</location>
    </subcellularLocation>
</comment>
<keyword evidence="3" id="KW-0540">Nuclease</keyword>
<feature type="compositionally biased region" description="Basic and acidic residues" evidence="11">
    <location>
        <begin position="1"/>
        <end position="18"/>
    </location>
</feature>
<dbReference type="EMBL" id="GG745359">
    <property type="protein sequence ID" value="KNE69113.1"/>
    <property type="molecule type" value="Genomic_DNA"/>
</dbReference>
<dbReference type="AlphaFoldDB" id="A0A0L0T2N4"/>
<keyword evidence="5" id="KW-0378">Hydrolase</keyword>
<evidence type="ECO:0000256" key="1">
    <source>
        <dbReference type="ARBA" id="ARBA00004123"/>
    </source>
</evidence>
<dbReference type="GO" id="GO:0017005">
    <property type="term" value="F:3'-tyrosyl-DNA phosphodiesterase activity"/>
    <property type="evidence" value="ECO:0007669"/>
    <property type="project" value="TreeGrafter"/>
</dbReference>
<dbReference type="GO" id="GO:0005634">
    <property type="term" value="C:nucleus"/>
    <property type="evidence" value="ECO:0007669"/>
    <property type="project" value="UniProtKB-SubCell"/>
</dbReference>
<protein>
    <submittedName>
        <fullName evidence="12">Uncharacterized protein</fullName>
    </submittedName>
</protein>
<comment type="similarity">
    <text evidence="2">Belongs to the tyrosyl-DNA phosphodiesterase family.</text>
</comment>
<dbReference type="CDD" id="cd09122">
    <property type="entry name" value="PLDc_Tdp1_1"/>
    <property type="match status" value="1"/>
</dbReference>
<dbReference type="OMA" id="FPPMDGQ"/>
<keyword evidence="6" id="KW-0269">Exonuclease</keyword>
<feature type="compositionally biased region" description="Low complexity" evidence="11">
    <location>
        <begin position="22"/>
        <end position="36"/>
    </location>
</feature>
<feature type="region of interest" description="Disordered" evidence="11">
    <location>
        <begin position="1"/>
        <end position="132"/>
    </location>
</feature>
<sequence>MDREERKRLEMERLERQRQRQRATSQAASSASEPAPTLAPDPAPTPSTPRLAVAKRRRSASPSPTRNEASTPKRRREGEPTAPTREVVVIDSSTDESDVEDVEPPVSTRAERAAPAPPSAPPRASTPVAAAGSQAAAMPSAGSSVQDAAVKYLDGRFMLTTVGQHTQGRLRFTDLIDKKHMQAAILSSYVWEDEWLWPLLPPNIRLCLIVNKDSPPRVPADRAAQTRVCVPTMAGFGVMHVKLCLFVYRTFVRMVVASANLISYDWTGMENICFVQDFPKRAPTTAAAGTTPTPPPLSEWFTSLSSILGDLQVPESVYRFLQGYDASKWHGEFIFSRHGSFAGRYGGHALAHAVAKFVPDKATRRAWSTVPLLVDCVGSSLGKMDQAFVDQMRTWLRGSLRVDKDRLPDADNTRVLFPTKESVVKSVYGEPGGGSIWLKREMWEGAGYPKHFLHTLQSKCTGYLMHCKIICARVIQTVGGPSAAGAATDGDSDAAPPIPIHGIYYAGSHNFTKAAWGTSSKVGKIRSYNYELGVVFPITTASEIGTTFPIPFSTPTEYRPGVDEPWY</sequence>
<keyword evidence="8" id="KW-0539">Nucleus</keyword>
<dbReference type="PANTHER" id="PTHR12415">
    <property type="entry name" value="TYROSYL-DNA PHOSPHODIESTERASE 1"/>
    <property type="match status" value="1"/>
</dbReference>
<dbReference type="Pfam" id="PF06087">
    <property type="entry name" value="Tyr-DNA_phospho"/>
    <property type="match status" value="1"/>
</dbReference>
<evidence type="ECO:0000256" key="5">
    <source>
        <dbReference type="ARBA" id="ARBA00022801"/>
    </source>
</evidence>
<dbReference type="PANTHER" id="PTHR12415:SF0">
    <property type="entry name" value="TYROSYL-DNA PHOSPHODIESTERASE 1"/>
    <property type="match status" value="1"/>
</dbReference>
<dbReference type="GO" id="GO:0006281">
    <property type="term" value="P:DNA repair"/>
    <property type="evidence" value="ECO:0007669"/>
    <property type="project" value="UniProtKB-KW"/>
</dbReference>
<evidence type="ECO:0000256" key="8">
    <source>
        <dbReference type="ARBA" id="ARBA00023242"/>
    </source>
</evidence>
<evidence type="ECO:0000256" key="11">
    <source>
        <dbReference type="SAM" id="MobiDB-lite"/>
    </source>
</evidence>
<evidence type="ECO:0000256" key="6">
    <source>
        <dbReference type="ARBA" id="ARBA00022839"/>
    </source>
</evidence>
<evidence type="ECO:0000313" key="12">
    <source>
        <dbReference type="EMBL" id="KNE69113.1"/>
    </source>
</evidence>
<dbReference type="eggNOG" id="KOG2031">
    <property type="taxonomic scope" value="Eukaryota"/>
</dbReference>
<evidence type="ECO:0000256" key="3">
    <source>
        <dbReference type="ARBA" id="ARBA00022722"/>
    </source>
</evidence>
<feature type="compositionally biased region" description="Pro residues" evidence="11">
    <location>
        <begin position="37"/>
        <end position="47"/>
    </location>
</feature>
<feature type="compositionally biased region" description="Low complexity" evidence="11">
    <location>
        <begin position="122"/>
        <end position="132"/>
    </location>
</feature>
<dbReference type="GO" id="GO:0004527">
    <property type="term" value="F:exonuclease activity"/>
    <property type="evidence" value="ECO:0007669"/>
    <property type="project" value="UniProtKB-KW"/>
</dbReference>
<evidence type="ECO:0000256" key="10">
    <source>
        <dbReference type="PIRSR" id="PIRSR610347-2"/>
    </source>
</evidence>
<dbReference type="Proteomes" id="UP000054350">
    <property type="component" value="Unassembled WGS sequence"/>
</dbReference>
<feature type="compositionally biased region" description="Polar residues" evidence="11">
    <location>
        <begin position="60"/>
        <end position="70"/>
    </location>
</feature>
<feature type="compositionally biased region" description="Acidic residues" evidence="11">
    <location>
        <begin position="93"/>
        <end position="103"/>
    </location>
</feature>
<accession>A0A0L0T2N4</accession>
<keyword evidence="13" id="KW-1185">Reference proteome</keyword>
<feature type="binding site" evidence="10">
    <location>
        <position position="242"/>
    </location>
    <ligand>
        <name>substrate</name>
    </ligand>
</feature>
<evidence type="ECO:0000256" key="2">
    <source>
        <dbReference type="ARBA" id="ARBA00010205"/>
    </source>
</evidence>
<dbReference type="Gene3D" id="3.30.870.10">
    <property type="entry name" value="Endonuclease Chain A"/>
    <property type="match status" value="2"/>
</dbReference>
<organism evidence="12 13">
    <name type="scientific">Allomyces macrogynus (strain ATCC 38327)</name>
    <name type="common">Allomyces javanicus var. macrogynus</name>
    <dbReference type="NCBI Taxonomy" id="578462"/>
    <lineage>
        <taxon>Eukaryota</taxon>
        <taxon>Fungi</taxon>
        <taxon>Fungi incertae sedis</taxon>
        <taxon>Blastocladiomycota</taxon>
        <taxon>Blastocladiomycetes</taxon>
        <taxon>Blastocladiales</taxon>
        <taxon>Blastocladiaceae</taxon>
        <taxon>Allomyces</taxon>
    </lineage>
</organism>
<name>A0A0L0T2N4_ALLM3</name>
<dbReference type="SUPFAM" id="SSF56024">
    <property type="entry name" value="Phospholipase D/nuclease"/>
    <property type="match status" value="2"/>
</dbReference>
<evidence type="ECO:0000313" key="13">
    <source>
        <dbReference type="Proteomes" id="UP000054350"/>
    </source>
</evidence>
<feature type="binding site" evidence="10">
    <location>
        <position position="468"/>
    </location>
    <ligand>
        <name>substrate</name>
    </ligand>
</feature>
<dbReference type="VEuPathDB" id="FungiDB:AMAG_13973"/>
<feature type="active site" description="Nucleophile" evidence="9">
    <location>
        <position position="240"/>
    </location>
</feature>
<keyword evidence="7" id="KW-0234">DNA repair</keyword>
<dbReference type="OrthoDB" id="47785at2759"/>
<dbReference type="GO" id="GO:0003697">
    <property type="term" value="F:single-stranded DNA binding"/>
    <property type="evidence" value="ECO:0007669"/>
    <property type="project" value="TreeGrafter"/>
</dbReference>
<proteinExistence type="inferred from homology"/>
<reference evidence="12 13" key="1">
    <citation type="submission" date="2009-11" db="EMBL/GenBank/DDBJ databases">
        <title>Annotation of Allomyces macrogynus ATCC 38327.</title>
        <authorList>
            <consortium name="The Broad Institute Genome Sequencing Platform"/>
            <person name="Russ C."/>
            <person name="Cuomo C."/>
            <person name="Burger G."/>
            <person name="Gray M.W."/>
            <person name="Holland P.W.H."/>
            <person name="King N."/>
            <person name="Lang F.B.F."/>
            <person name="Roger A.J."/>
            <person name="Ruiz-Trillo I."/>
            <person name="Young S.K."/>
            <person name="Zeng Q."/>
            <person name="Gargeya S."/>
            <person name="Fitzgerald M."/>
            <person name="Haas B."/>
            <person name="Abouelleil A."/>
            <person name="Alvarado L."/>
            <person name="Arachchi H.M."/>
            <person name="Berlin A."/>
            <person name="Chapman S.B."/>
            <person name="Gearin G."/>
            <person name="Goldberg J."/>
            <person name="Griggs A."/>
            <person name="Gujja S."/>
            <person name="Hansen M."/>
            <person name="Heiman D."/>
            <person name="Howarth C."/>
            <person name="Larimer J."/>
            <person name="Lui A."/>
            <person name="MacDonald P.J.P."/>
            <person name="McCowen C."/>
            <person name="Montmayeur A."/>
            <person name="Murphy C."/>
            <person name="Neiman D."/>
            <person name="Pearson M."/>
            <person name="Priest M."/>
            <person name="Roberts A."/>
            <person name="Saif S."/>
            <person name="Shea T."/>
            <person name="Sisk P."/>
            <person name="Stolte C."/>
            <person name="Sykes S."/>
            <person name="Wortman J."/>
            <person name="Nusbaum C."/>
            <person name="Birren B."/>
        </authorList>
    </citation>
    <scope>NUCLEOTIDE SEQUENCE [LARGE SCALE GENOMIC DNA]</scope>
    <source>
        <strain evidence="12 13">ATCC 38327</strain>
    </source>
</reference>
<evidence type="ECO:0000256" key="7">
    <source>
        <dbReference type="ARBA" id="ARBA00023204"/>
    </source>
</evidence>
<dbReference type="GO" id="GO:0003690">
    <property type="term" value="F:double-stranded DNA binding"/>
    <property type="evidence" value="ECO:0007669"/>
    <property type="project" value="TreeGrafter"/>
</dbReference>
<evidence type="ECO:0000256" key="4">
    <source>
        <dbReference type="ARBA" id="ARBA00022763"/>
    </source>
</evidence>
<dbReference type="STRING" id="578462.A0A0L0T2N4"/>
<gene>
    <name evidence="12" type="ORF">AMAG_13973</name>
</gene>
<reference evidence="13" key="2">
    <citation type="submission" date="2009-11" db="EMBL/GenBank/DDBJ databases">
        <title>The Genome Sequence of Allomyces macrogynus strain ATCC 38327.</title>
        <authorList>
            <consortium name="The Broad Institute Genome Sequencing Platform"/>
            <person name="Russ C."/>
            <person name="Cuomo C."/>
            <person name="Shea T."/>
            <person name="Young S.K."/>
            <person name="Zeng Q."/>
            <person name="Koehrsen M."/>
            <person name="Haas B."/>
            <person name="Borodovsky M."/>
            <person name="Guigo R."/>
            <person name="Alvarado L."/>
            <person name="Berlin A."/>
            <person name="Borenstein D."/>
            <person name="Chen Z."/>
            <person name="Engels R."/>
            <person name="Freedman E."/>
            <person name="Gellesch M."/>
            <person name="Goldberg J."/>
            <person name="Griggs A."/>
            <person name="Gujja S."/>
            <person name="Heiman D."/>
            <person name="Hepburn T."/>
            <person name="Howarth C."/>
            <person name="Jen D."/>
            <person name="Larson L."/>
            <person name="Lewis B."/>
            <person name="Mehta T."/>
            <person name="Park D."/>
            <person name="Pearson M."/>
            <person name="Roberts A."/>
            <person name="Saif S."/>
            <person name="Shenoy N."/>
            <person name="Sisk P."/>
            <person name="Stolte C."/>
            <person name="Sykes S."/>
            <person name="Walk T."/>
            <person name="White J."/>
            <person name="Yandava C."/>
            <person name="Burger G."/>
            <person name="Gray M.W."/>
            <person name="Holland P.W.H."/>
            <person name="King N."/>
            <person name="Lang F.B.F."/>
            <person name="Roger A.J."/>
            <person name="Ruiz-Trillo I."/>
            <person name="Lander E."/>
            <person name="Nusbaum C."/>
        </authorList>
    </citation>
    <scope>NUCLEOTIDE SEQUENCE [LARGE SCALE GENOMIC DNA]</scope>
    <source>
        <strain evidence="13">ATCC 38327</strain>
    </source>
</reference>